<sequence length="50" mass="5684">MASLSKDLTSVRVVGTKQIASPTMFQNRARREFNKKKKKVLESSMVELTI</sequence>
<dbReference type="EMBL" id="CAJVQB010002464">
    <property type="protein sequence ID" value="CAG8575938.1"/>
    <property type="molecule type" value="Genomic_DNA"/>
</dbReference>
<organism evidence="1 2">
    <name type="scientific">Gigaspora margarita</name>
    <dbReference type="NCBI Taxonomy" id="4874"/>
    <lineage>
        <taxon>Eukaryota</taxon>
        <taxon>Fungi</taxon>
        <taxon>Fungi incertae sedis</taxon>
        <taxon>Mucoromycota</taxon>
        <taxon>Glomeromycotina</taxon>
        <taxon>Glomeromycetes</taxon>
        <taxon>Diversisporales</taxon>
        <taxon>Gigasporaceae</taxon>
        <taxon>Gigaspora</taxon>
    </lineage>
</organism>
<accession>A0ABN7UH01</accession>
<evidence type="ECO:0000313" key="1">
    <source>
        <dbReference type="EMBL" id="CAG8575938.1"/>
    </source>
</evidence>
<comment type="caution">
    <text evidence="1">The sequence shown here is derived from an EMBL/GenBank/DDBJ whole genome shotgun (WGS) entry which is preliminary data.</text>
</comment>
<gene>
    <name evidence="1" type="ORF">GMARGA_LOCUS5717</name>
</gene>
<dbReference type="Proteomes" id="UP000789901">
    <property type="component" value="Unassembled WGS sequence"/>
</dbReference>
<evidence type="ECO:0000313" key="2">
    <source>
        <dbReference type="Proteomes" id="UP000789901"/>
    </source>
</evidence>
<name>A0ABN7UH01_GIGMA</name>
<proteinExistence type="predicted"/>
<reference evidence="1 2" key="1">
    <citation type="submission" date="2021-06" db="EMBL/GenBank/DDBJ databases">
        <authorList>
            <person name="Kallberg Y."/>
            <person name="Tangrot J."/>
            <person name="Rosling A."/>
        </authorList>
    </citation>
    <scope>NUCLEOTIDE SEQUENCE [LARGE SCALE GENOMIC DNA]</scope>
    <source>
        <strain evidence="1 2">120-4 pot B 10/14</strain>
    </source>
</reference>
<keyword evidence="2" id="KW-1185">Reference proteome</keyword>
<protein>
    <submittedName>
        <fullName evidence="1">29748_t:CDS:1</fullName>
    </submittedName>
</protein>